<keyword evidence="4 8" id="KW-0378">Hydrolase</keyword>
<dbReference type="AlphaFoldDB" id="A0A979G6D3"/>
<dbReference type="KEGG" id="cpi:Cpin_4241"/>
<sequence length="555" mass="63281">MNRRTVIKQLGKALPATFLSKKLSAISAISLNIGEKIIDGPFAPTWESLAQFKTPEWYRDAKFGIWAHWGPQCQPENGDWYAREMYMEGNHHYNFHLKKYGHPSKFGFKDVINDWKAEQWNPEELLSLYRRAGAKYFVALANHHDNMDLYDSKYQPEWNSVKMGPKRDLISGWAKAARNQGLHFGVSVHAAHAWSWMETAQRADTEGPYAGVPYDGKLRKSEGKSKWWNGLDPQALYAQDHPLSENSLDNSMIHRQWNWGNGVCPPTRAYCEKFYNRTIDLINRYDPDLVYFDDTALPLWPVSDAGLRIAAHYYNRSIKNRNKLDVVINGKILNEEQRKCMVWDIERGQSNSIEPSSWQTDTCIGGWHYDRNIYEKHGYKSAQTIIQTLVDIVSKNGNLLLSIPVRGNGSIDEDERNIVEEIGQWMRVNGESIYGTRPWIVYGEGPSLENAVPLNAQGFNEGKGRPFEATDIRFTTKGEVLYATVLKWPENGEVKIGSLAGSSNLEPREIRKVELLGDAGELFFERSSTALKIVLPERHSLSSYAVALKITMATS</sequence>
<dbReference type="InterPro" id="IPR000933">
    <property type="entry name" value="Glyco_hydro_29"/>
</dbReference>
<organism evidence="8 9">
    <name type="scientific">Chitinophaga pinensis (strain ATCC 43595 / DSM 2588 / LMG 13176 / NBRC 15968 / NCIMB 11800 / UQM 2034)</name>
    <dbReference type="NCBI Taxonomy" id="485918"/>
    <lineage>
        <taxon>Bacteria</taxon>
        <taxon>Pseudomonadati</taxon>
        <taxon>Bacteroidota</taxon>
        <taxon>Chitinophagia</taxon>
        <taxon>Chitinophagales</taxon>
        <taxon>Chitinophagaceae</taxon>
        <taxon>Chitinophaga</taxon>
    </lineage>
</organism>
<dbReference type="GO" id="GO:0004560">
    <property type="term" value="F:alpha-L-fucosidase activity"/>
    <property type="evidence" value="ECO:0007669"/>
    <property type="project" value="InterPro"/>
</dbReference>
<dbReference type="InterPro" id="IPR013780">
    <property type="entry name" value="Glyco_hydro_b"/>
</dbReference>
<evidence type="ECO:0000256" key="5">
    <source>
        <dbReference type="ARBA" id="ARBA00023295"/>
    </source>
</evidence>
<dbReference type="RefSeq" id="WP_012791863.1">
    <property type="nucleotide sequence ID" value="NC_013132.1"/>
</dbReference>
<keyword evidence="5" id="KW-0326">Glycosidase</keyword>
<dbReference type="EMBL" id="CP001699">
    <property type="protein sequence ID" value="ACU61695.1"/>
    <property type="molecule type" value="Genomic_DNA"/>
</dbReference>
<dbReference type="InterPro" id="IPR017853">
    <property type="entry name" value="GH"/>
</dbReference>
<reference evidence="8 9" key="2">
    <citation type="journal article" date="2010" name="Stand. Genomic Sci.">
        <title>Complete genome sequence of Chitinophaga pinensis type strain (UQM 2034).</title>
        <authorList>
            <person name="Glavina Del Rio T."/>
            <person name="Abt B."/>
            <person name="Spring S."/>
            <person name="Lapidus A."/>
            <person name="Nolan M."/>
            <person name="Tice H."/>
            <person name="Copeland A."/>
            <person name="Cheng J.F."/>
            <person name="Chen F."/>
            <person name="Bruce D."/>
            <person name="Goodwin L."/>
            <person name="Pitluck S."/>
            <person name="Ivanova N."/>
            <person name="Mavromatis K."/>
            <person name="Mikhailova N."/>
            <person name="Pati A."/>
            <person name="Chen A."/>
            <person name="Palaniappan K."/>
            <person name="Land M."/>
            <person name="Hauser L."/>
            <person name="Chang Y.J."/>
            <person name="Jeffries C.D."/>
            <person name="Chain P."/>
            <person name="Saunders E."/>
            <person name="Detter J.C."/>
            <person name="Brettin T."/>
            <person name="Rohde M."/>
            <person name="Goker M."/>
            <person name="Bristow J."/>
            <person name="Eisen J.A."/>
            <person name="Markowitz V."/>
            <person name="Hugenholtz P."/>
            <person name="Kyrpides N.C."/>
            <person name="Klenk H.P."/>
            <person name="Lucas S."/>
        </authorList>
    </citation>
    <scope>NUCLEOTIDE SEQUENCE [LARGE SCALE GENOMIC DNA]</scope>
    <source>
        <strain evidence="9">ATCC 43595 / DSM 2588 / LMG 13176 / NBRC 15968 / NCIMB 11800 / UQM 2034</strain>
    </source>
</reference>
<dbReference type="GO" id="GO:0016139">
    <property type="term" value="P:glycoside catabolic process"/>
    <property type="evidence" value="ECO:0007669"/>
    <property type="project" value="TreeGrafter"/>
</dbReference>
<evidence type="ECO:0000259" key="7">
    <source>
        <dbReference type="Pfam" id="PF16757"/>
    </source>
</evidence>
<gene>
    <name evidence="8" type="ordered locus">Cpin_4241</name>
</gene>
<keyword evidence="3" id="KW-0732">Signal</keyword>
<dbReference type="SMART" id="SM00812">
    <property type="entry name" value="Alpha_L_fucos"/>
    <property type="match status" value="1"/>
</dbReference>
<dbReference type="OrthoDB" id="107551at2"/>
<dbReference type="Gene3D" id="2.60.40.1180">
    <property type="entry name" value="Golgi alpha-mannosidase II"/>
    <property type="match status" value="1"/>
</dbReference>
<evidence type="ECO:0000259" key="6">
    <source>
        <dbReference type="Pfam" id="PF01120"/>
    </source>
</evidence>
<dbReference type="PANTHER" id="PTHR10030:SF37">
    <property type="entry name" value="ALPHA-L-FUCOSIDASE-RELATED"/>
    <property type="match status" value="1"/>
</dbReference>
<proteinExistence type="inferred from homology"/>
<dbReference type="InterPro" id="IPR057739">
    <property type="entry name" value="Glyco_hydro_29_N"/>
</dbReference>
<evidence type="ECO:0000256" key="1">
    <source>
        <dbReference type="ARBA" id="ARBA00007951"/>
    </source>
</evidence>
<dbReference type="InterPro" id="IPR031919">
    <property type="entry name" value="Fucosidase_C"/>
</dbReference>
<accession>A0A979G6D3</accession>
<evidence type="ECO:0000313" key="8">
    <source>
        <dbReference type="EMBL" id="ACU61695.1"/>
    </source>
</evidence>
<dbReference type="Proteomes" id="UP000002215">
    <property type="component" value="Chromosome"/>
</dbReference>
<evidence type="ECO:0000256" key="4">
    <source>
        <dbReference type="ARBA" id="ARBA00022801"/>
    </source>
</evidence>
<reference evidence="9" key="1">
    <citation type="submission" date="2009-08" db="EMBL/GenBank/DDBJ databases">
        <title>The complete genome of Chitinophaga pinensis DSM 2588.</title>
        <authorList>
            <consortium name="US DOE Joint Genome Institute (JGI-PGF)"/>
            <person name="Lucas S."/>
            <person name="Copeland A."/>
            <person name="Lapidus A."/>
            <person name="Glavina del Rio T."/>
            <person name="Dalin E."/>
            <person name="Tice H."/>
            <person name="Bruce D."/>
            <person name="Goodwin L."/>
            <person name="Pitluck S."/>
            <person name="Kyrpides N."/>
            <person name="Mavromatis K."/>
            <person name="Ivanova N."/>
            <person name="Mikhailova N."/>
            <person name="Sims D."/>
            <person name="Meinche L."/>
            <person name="Brettin T."/>
            <person name="Detter J.C."/>
            <person name="Han C."/>
            <person name="Larimer F."/>
            <person name="Land M."/>
            <person name="Hauser L."/>
            <person name="Markowitz V."/>
            <person name="Cheng J.-F."/>
            <person name="Hugenholtz P."/>
            <person name="Woyke T."/>
            <person name="Wu D."/>
            <person name="Spring S."/>
            <person name="Klenk H.-P."/>
            <person name="Eisen J.A."/>
        </authorList>
    </citation>
    <scope>NUCLEOTIDE SEQUENCE [LARGE SCALE GENOMIC DNA]</scope>
    <source>
        <strain evidence="9">ATCC 43595 / DSM 2588 / LMG 13176 / NBRC 15968 / NCIMB 11800 / UQM 2034</strain>
    </source>
</reference>
<feature type="domain" description="Alpha-L-fucosidase C-terminal" evidence="7">
    <location>
        <begin position="470"/>
        <end position="551"/>
    </location>
</feature>
<feature type="domain" description="Glycoside hydrolase family 29 N-terminal" evidence="6">
    <location>
        <begin position="39"/>
        <end position="431"/>
    </location>
</feature>
<dbReference type="SUPFAM" id="SSF51445">
    <property type="entry name" value="(Trans)glycosidases"/>
    <property type="match status" value="1"/>
</dbReference>
<dbReference type="Pfam" id="PF16757">
    <property type="entry name" value="Fucosidase_C"/>
    <property type="match status" value="1"/>
</dbReference>
<dbReference type="Gene3D" id="3.20.20.80">
    <property type="entry name" value="Glycosidases"/>
    <property type="match status" value="1"/>
</dbReference>
<comment type="similarity">
    <text evidence="1">Belongs to the glycosyl hydrolase 29 family.</text>
</comment>
<dbReference type="PANTHER" id="PTHR10030">
    <property type="entry name" value="ALPHA-L-FUCOSIDASE"/>
    <property type="match status" value="1"/>
</dbReference>
<evidence type="ECO:0000256" key="2">
    <source>
        <dbReference type="ARBA" id="ARBA00012662"/>
    </source>
</evidence>
<name>A0A979G6D3_CHIPD</name>
<dbReference type="GO" id="GO:0005764">
    <property type="term" value="C:lysosome"/>
    <property type="evidence" value="ECO:0007669"/>
    <property type="project" value="TreeGrafter"/>
</dbReference>
<dbReference type="GO" id="GO:0006004">
    <property type="term" value="P:fucose metabolic process"/>
    <property type="evidence" value="ECO:0007669"/>
    <property type="project" value="TreeGrafter"/>
</dbReference>
<dbReference type="Pfam" id="PF01120">
    <property type="entry name" value="Alpha_L_fucos"/>
    <property type="match status" value="1"/>
</dbReference>
<protein>
    <recommendedName>
        <fullName evidence="2">alpha-L-fucosidase</fullName>
        <ecNumber evidence="2">3.2.1.51</ecNumber>
    </recommendedName>
</protein>
<evidence type="ECO:0000256" key="3">
    <source>
        <dbReference type="ARBA" id="ARBA00022729"/>
    </source>
</evidence>
<evidence type="ECO:0000313" key="9">
    <source>
        <dbReference type="Proteomes" id="UP000002215"/>
    </source>
</evidence>
<dbReference type="EC" id="3.2.1.51" evidence="2"/>